<gene>
    <name evidence="2" type="ORF">SCF082_LOCUS15572</name>
</gene>
<comment type="caution">
    <text evidence="2">The sequence shown here is derived from an EMBL/GenBank/DDBJ whole genome shotgun (WGS) entry which is preliminary data.</text>
</comment>
<name>A0ABP0K6T0_9DINO</name>
<feature type="region of interest" description="Disordered" evidence="1">
    <location>
        <begin position="959"/>
        <end position="979"/>
    </location>
</feature>
<feature type="compositionally biased region" description="Basic and acidic residues" evidence="1">
    <location>
        <begin position="959"/>
        <end position="972"/>
    </location>
</feature>
<evidence type="ECO:0000256" key="1">
    <source>
        <dbReference type="SAM" id="MobiDB-lite"/>
    </source>
</evidence>
<dbReference type="Proteomes" id="UP001642464">
    <property type="component" value="Unassembled WGS sequence"/>
</dbReference>
<keyword evidence="3" id="KW-1185">Reference proteome</keyword>
<accession>A0ABP0K6T0</accession>
<evidence type="ECO:0000313" key="3">
    <source>
        <dbReference type="Proteomes" id="UP001642464"/>
    </source>
</evidence>
<proteinExistence type="predicted"/>
<reference evidence="2 3" key="1">
    <citation type="submission" date="2024-02" db="EMBL/GenBank/DDBJ databases">
        <authorList>
            <person name="Chen Y."/>
            <person name="Shah S."/>
            <person name="Dougan E. K."/>
            <person name="Thang M."/>
            <person name="Chan C."/>
        </authorList>
    </citation>
    <scope>NUCLEOTIDE SEQUENCE [LARGE SCALE GENOMIC DNA]</scope>
</reference>
<protein>
    <submittedName>
        <fullName evidence="2">Uncharacterized protein</fullName>
    </submittedName>
</protein>
<sequence>MQEKFEEWEVVWPLDGWKEMKWHRETGGGKEEDAGGKEQDEEGKEKDQEGKEKHEEDKEKDEGGLELVGAVLVLPEGEKEDSKQLDLLEKYRKSFDKSFGSNHSLIMLLTGKDKLSLCYHFADDKYQQLHMEVHWVGPKSIYQARVVDKDLNVNHQIHQAGLKRALLENSKPLKKRKDLQEERNAARRQPSREAGGLGEESLKQLCEDLQDVANFLVENLVQFGNQAAAEKYEACLQKHPLARAEMRKLSLETPETVQQAGETLAKVLELKGVVERRMMKRRYNETHTYDGNKSKLLMKVMMTMLSVGIQHQEEWKLIVAGPRMRLSIYDKLLAVREAERLVEAGQKSGIEKAVMARFPSYFASTKGFKSGMLGRWMTQCEQQRWKEVPWEKLSEKDRRLRELPDWIRIPMGMGGRGLERFKEGKQVPECVAKNLVAIVERVTCGGAESPLTGGNLDVKNLKKEAERLLKLYWDAKKEINPDAAVPKLEVSERWIQRLCQKNGWTRRAPNTCGAYLPYEDQRMEKSRKAFAYTRLSQDVRLDLCLNFDQVWKQTWSDPKRLLLKVASSEGLKGKRAQAVQEMMDLQERLRGGGEGDWKVVRRRVTGRDARANLVGNSRHSITIITSLWGNGECGPLTCVLPLGFISDDALADLKNRFSPECYFLSSGRQPGGWSARGQPADAIHALLRKYMAFYNESSLGYRAGLLEQASSTPLWAWLSRGMCTKEEMVTFNGDIEITPENLTKQMEECELNIENQAWEASMEEVWTQPDISSTSFLWQMKSDGPDETAEQWEKEEEIWQCLPAHWQAILNNKLAGFHASIQDTEVLYQHRLAEYGEADVKTKNAAAKLEKVKTGQFSESAVLIYKKTGKEVSPDVYNKSVSKTQQGIKVNVSKHVEVFMLSVKDMTLKRLPQTDGEEADVKQLRIVSVTARSRQIQELRLHLDALSLASSHVLDGIKSEEKKAKKQKTEDKQETEDPELEAQLAMISECNAVDKGAEEDLELNMKPEQEQNQDHNEANPDKEDEVVELEIANPGESEDEEIEYDFSTGVNFVCDGPSGVSSSDPSPPIAVAPPSASFKDMPAFVFLEKLNLTELPHVKGAGIGVHVTIQAWQVRYPPSGSQKASCARSWGNLSKKGFVSQCKALLECLLWAWERHLAENPSCSVSQTKVGMLKGALIADLGRDLEK</sequence>
<feature type="region of interest" description="Disordered" evidence="1">
    <location>
        <begin position="173"/>
        <end position="197"/>
    </location>
</feature>
<organism evidence="2 3">
    <name type="scientific">Durusdinium trenchii</name>
    <dbReference type="NCBI Taxonomy" id="1381693"/>
    <lineage>
        <taxon>Eukaryota</taxon>
        <taxon>Sar</taxon>
        <taxon>Alveolata</taxon>
        <taxon>Dinophyceae</taxon>
        <taxon>Suessiales</taxon>
        <taxon>Symbiodiniaceae</taxon>
        <taxon>Durusdinium</taxon>
    </lineage>
</organism>
<feature type="region of interest" description="Disordered" evidence="1">
    <location>
        <begin position="22"/>
        <end position="62"/>
    </location>
</feature>
<dbReference type="EMBL" id="CAXAMM010010001">
    <property type="protein sequence ID" value="CAK9021963.1"/>
    <property type="molecule type" value="Genomic_DNA"/>
</dbReference>
<evidence type="ECO:0000313" key="2">
    <source>
        <dbReference type="EMBL" id="CAK9021963.1"/>
    </source>
</evidence>